<evidence type="ECO:0000313" key="3">
    <source>
        <dbReference type="Proteomes" id="UP000500953"/>
    </source>
</evidence>
<dbReference type="RefSeq" id="WP_167490933.1">
    <property type="nucleotide sequence ID" value="NZ_CP046173.1"/>
</dbReference>
<feature type="compositionally biased region" description="Low complexity" evidence="1">
    <location>
        <begin position="135"/>
        <end position="152"/>
    </location>
</feature>
<name>A0A6G9ZDX9_9NOCA</name>
<dbReference type="Proteomes" id="UP000500953">
    <property type="component" value="Chromosome"/>
</dbReference>
<feature type="compositionally biased region" description="Polar residues" evidence="1">
    <location>
        <begin position="96"/>
        <end position="105"/>
    </location>
</feature>
<dbReference type="EMBL" id="CP046173">
    <property type="protein sequence ID" value="QIS23611.1"/>
    <property type="molecule type" value="Genomic_DNA"/>
</dbReference>
<dbReference type="AlphaFoldDB" id="A0A6G9ZDX9"/>
<evidence type="ECO:0000256" key="1">
    <source>
        <dbReference type="SAM" id="MobiDB-lite"/>
    </source>
</evidence>
<protein>
    <submittedName>
        <fullName evidence="2">Uncharacterized protein</fullName>
    </submittedName>
</protein>
<sequence length="381" mass="39242">MKPMNHHSDRGRSSFARRHRVLVVAAIAAALGGLLAATGPTAPPAAAQGYIPCDQWQQMHPGWPCIDTPPLPSAPPGPPTTPPPLPTAPMPGQPQTNNGSGTNAGALTPPPVAPGNRTPIVPAPGEPGPPPPRPGTGSATGATTPSPGVQGAPTPPGPGAPAPVPAPVPAPRAPVVAPRPVLHPVDGMYDPPPADEGPTANGCKYCQKDDLGNVTVGDVGDKPDRSDSGQNVYHWYLDKTTPRGISKSPVSQNPVTACSYGDKNTYTVTYSQTAINASTSEAGGGVSVNGLSGDYKVTTSTSTNKELTKSIQVDCSKYTDIAPGTRREFYQEYARTDWEGHWDLESCALLTGCKVIASGPASGTFYAPMPKLDAVDVPDPK</sequence>
<proteinExistence type="predicted"/>
<organism evidence="2 3">
    <name type="scientific">Nocardia terpenica</name>
    <dbReference type="NCBI Taxonomy" id="455432"/>
    <lineage>
        <taxon>Bacteria</taxon>
        <taxon>Bacillati</taxon>
        <taxon>Actinomycetota</taxon>
        <taxon>Actinomycetes</taxon>
        <taxon>Mycobacteriales</taxon>
        <taxon>Nocardiaceae</taxon>
        <taxon>Nocardia</taxon>
    </lineage>
</organism>
<feature type="region of interest" description="Disordered" evidence="1">
    <location>
        <begin position="61"/>
        <end position="167"/>
    </location>
</feature>
<accession>A0A6G9ZDX9</accession>
<feature type="compositionally biased region" description="Pro residues" evidence="1">
    <location>
        <begin position="67"/>
        <end position="92"/>
    </location>
</feature>
<feature type="compositionally biased region" description="Pro residues" evidence="1">
    <location>
        <begin position="153"/>
        <end position="167"/>
    </location>
</feature>
<evidence type="ECO:0000313" key="2">
    <source>
        <dbReference type="EMBL" id="QIS23611.1"/>
    </source>
</evidence>
<reference evidence="2 3" key="1">
    <citation type="journal article" date="2019" name="ACS Chem. Biol.">
        <title>Identification and Mobilization of a Cryptic Antibiotic Biosynthesis Gene Locus from a Human-Pathogenic Nocardia Isolate.</title>
        <authorList>
            <person name="Herisse M."/>
            <person name="Ishida K."/>
            <person name="Porter J.L."/>
            <person name="Howden B."/>
            <person name="Hertweck C."/>
            <person name="Stinear T.P."/>
            <person name="Pidot S.J."/>
        </authorList>
    </citation>
    <scope>NUCLEOTIDE SEQUENCE [LARGE SCALE GENOMIC DNA]</scope>
    <source>
        <strain evidence="2 3">AUSMDU00012715</strain>
    </source>
</reference>
<feature type="compositionally biased region" description="Pro residues" evidence="1">
    <location>
        <begin position="121"/>
        <end position="134"/>
    </location>
</feature>
<gene>
    <name evidence="2" type="ORF">F6W96_40440</name>
</gene>